<evidence type="ECO:0000313" key="2">
    <source>
        <dbReference type="EMBL" id="GFP25196.1"/>
    </source>
</evidence>
<evidence type="ECO:0000259" key="1">
    <source>
        <dbReference type="Pfam" id="PF13358"/>
    </source>
</evidence>
<dbReference type="Gene3D" id="3.30.420.10">
    <property type="entry name" value="Ribonuclease H-like superfamily/Ribonuclease H"/>
    <property type="match status" value="1"/>
</dbReference>
<dbReference type="InterPro" id="IPR012337">
    <property type="entry name" value="RNaseH-like_sf"/>
</dbReference>
<sequence>MWAKKGTQPYVPTRSQHQKRLNVFGWVDPVNGFHGMMKAEKGDTTGFLKMLMRIIIRFKGKIIDLWVDNARWHKGERVRKFLLKNRNLHIHYLPPYHPELNYQESLWRTMRYEETTNVYFETLFDLEVSVFKRSQRWKPQKIISLCKLI</sequence>
<dbReference type="Proteomes" id="UP000543224">
    <property type="component" value="Unassembled WGS sequence"/>
</dbReference>
<evidence type="ECO:0000313" key="3">
    <source>
        <dbReference type="Proteomes" id="UP000543224"/>
    </source>
</evidence>
<name>A0A6V8P320_9ACTN</name>
<dbReference type="InterPro" id="IPR038717">
    <property type="entry name" value="Tc1-like_DDE_dom"/>
</dbReference>
<reference evidence="2 3" key="1">
    <citation type="journal article" date="2020" name="Front. Microbiol.">
        <title>Single-cell genomics of novel Actinobacteria with the Wood-Ljungdahl pathway discovered in a serpentinizing system.</title>
        <authorList>
            <person name="Merino N."/>
            <person name="Kawai M."/>
            <person name="Boyd E.S."/>
            <person name="Colman D.R."/>
            <person name="McGlynn S.E."/>
            <person name="Nealson K.H."/>
            <person name="Kurokawa K."/>
            <person name="Hongoh Y."/>
        </authorList>
    </citation>
    <scope>NUCLEOTIDE SEQUENCE [LARGE SCALE GENOMIC DNA]</scope>
    <source>
        <strain evidence="2 3">S25</strain>
    </source>
</reference>
<dbReference type="Pfam" id="PF13358">
    <property type="entry name" value="DDE_3"/>
    <property type="match status" value="1"/>
</dbReference>
<dbReference type="InterPro" id="IPR036397">
    <property type="entry name" value="RNaseH_sf"/>
</dbReference>
<dbReference type="AlphaFoldDB" id="A0A6V8P320"/>
<protein>
    <recommendedName>
        <fullName evidence="1">Tc1-like transposase DDE domain-containing protein</fullName>
    </recommendedName>
</protein>
<proteinExistence type="predicted"/>
<organism evidence="2 3">
    <name type="scientific">Candidatus Hakubella thermalkaliphila</name>
    <dbReference type="NCBI Taxonomy" id="2754717"/>
    <lineage>
        <taxon>Bacteria</taxon>
        <taxon>Bacillati</taxon>
        <taxon>Actinomycetota</taxon>
        <taxon>Actinomycetota incertae sedis</taxon>
        <taxon>Candidatus Hakubellales</taxon>
        <taxon>Candidatus Hakubellaceae</taxon>
        <taxon>Candidatus Hakubella</taxon>
    </lineage>
</organism>
<dbReference type="EMBL" id="BLRX01000051">
    <property type="protein sequence ID" value="GFP25196.1"/>
    <property type="molecule type" value="Genomic_DNA"/>
</dbReference>
<feature type="domain" description="Tc1-like transposase DDE" evidence="1">
    <location>
        <begin position="2"/>
        <end position="123"/>
    </location>
</feature>
<gene>
    <name evidence="2" type="ORF">HKBW3S25_00654</name>
</gene>
<accession>A0A6V8P320</accession>
<dbReference type="SUPFAM" id="SSF53098">
    <property type="entry name" value="Ribonuclease H-like"/>
    <property type="match status" value="1"/>
</dbReference>
<comment type="caution">
    <text evidence="2">The sequence shown here is derived from an EMBL/GenBank/DDBJ whole genome shotgun (WGS) entry which is preliminary data.</text>
</comment>
<dbReference type="GO" id="GO:0003676">
    <property type="term" value="F:nucleic acid binding"/>
    <property type="evidence" value="ECO:0007669"/>
    <property type="project" value="InterPro"/>
</dbReference>